<dbReference type="EMBL" id="CP001804">
    <property type="protein sequence ID" value="ACY14475.1"/>
    <property type="molecule type" value="Genomic_DNA"/>
</dbReference>
<evidence type="ECO:0000256" key="5">
    <source>
        <dbReference type="ARBA" id="ARBA00022857"/>
    </source>
</evidence>
<dbReference type="Proteomes" id="UP000001880">
    <property type="component" value="Chromosome"/>
</dbReference>
<evidence type="ECO:0000259" key="16">
    <source>
        <dbReference type="Pfam" id="PF00662"/>
    </source>
</evidence>
<dbReference type="InterPro" id="IPR001516">
    <property type="entry name" value="Proton_antipo_N"/>
</dbReference>
<dbReference type="GO" id="GO:0016020">
    <property type="term" value="C:membrane"/>
    <property type="evidence" value="ECO:0007669"/>
    <property type="project" value="UniProtKB-SubCell"/>
</dbReference>
<feature type="transmembrane region" description="Helical" evidence="14">
    <location>
        <begin position="139"/>
        <end position="158"/>
    </location>
</feature>
<comment type="catalytic activity">
    <reaction evidence="11">
        <text>a plastoquinone + NADPH + (n+1) H(+)(in) = a plastoquinol + NADP(+) + n H(+)(out)</text>
        <dbReference type="Rhea" id="RHEA:42612"/>
        <dbReference type="Rhea" id="RHEA-COMP:9561"/>
        <dbReference type="Rhea" id="RHEA-COMP:9562"/>
        <dbReference type="ChEBI" id="CHEBI:15378"/>
        <dbReference type="ChEBI" id="CHEBI:17757"/>
        <dbReference type="ChEBI" id="CHEBI:57783"/>
        <dbReference type="ChEBI" id="CHEBI:58349"/>
        <dbReference type="ChEBI" id="CHEBI:62192"/>
    </reaction>
</comment>
<dbReference type="RefSeq" id="WP_012827083.1">
    <property type="nucleotide sequence ID" value="NC_013440.1"/>
</dbReference>
<comment type="subcellular location">
    <subcellularLocation>
        <location evidence="1">Endomembrane system</location>
        <topology evidence="1">Multi-pass membrane protein</topology>
    </subcellularLocation>
    <subcellularLocation>
        <location evidence="13">Membrane</location>
        <topology evidence="13">Multi-pass membrane protein</topology>
    </subcellularLocation>
</comment>
<feature type="domain" description="NADH:ubiquinone/plastoquinone oxidoreductase chloroplast chain 5 C-terminal" evidence="17">
    <location>
        <begin position="484"/>
        <end position="634"/>
    </location>
</feature>
<proteinExistence type="inferred from homology"/>
<dbReference type="HOGENOM" id="CLU_007100_6_3_7"/>
<keyword evidence="9" id="KW-0520">NAD</keyword>
<dbReference type="KEGG" id="hoh:Hoch_1928"/>
<evidence type="ECO:0000256" key="1">
    <source>
        <dbReference type="ARBA" id="ARBA00004127"/>
    </source>
</evidence>
<dbReference type="Gene3D" id="1.20.5.2700">
    <property type="match status" value="1"/>
</dbReference>
<evidence type="ECO:0000256" key="7">
    <source>
        <dbReference type="ARBA" id="ARBA00022967"/>
    </source>
</evidence>
<dbReference type="PRINTS" id="PR01435">
    <property type="entry name" value="NPOXDRDTASE5"/>
</dbReference>
<keyword evidence="18" id="KW-0560">Oxidoreductase</keyword>
<keyword evidence="19" id="KW-1185">Reference proteome</keyword>
<feature type="transmembrane region" description="Helical" evidence="14">
    <location>
        <begin position="669"/>
        <end position="688"/>
    </location>
</feature>
<reference evidence="18 19" key="1">
    <citation type="journal article" date="2010" name="Stand. Genomic Sci.">
        <title>Complete genome sequence of Haliangium ochraceum type strain (SMP-2).</title>
        <authorList>
            <consortium name="US DOE Joint Genome Institute (JGI-PGF)"/>
            <person name="Ivanova N."/>
            <person name="Daum C."/>
            <person name="Lang E."/>
            <person name="Abt B."/>
            <person name="Kopitz M."/>
            <person name="Saunders E."/>
            <person name="Lapidus A."/>
            <person name="Lucas S."/>
            <person name="Glavina Del Rio T."/>
            <person name="Nolan M."/>
            <person name="Tice H."/>
            <person name="Copeland A."/>
            <person name="Cheng J.F."/>
            <person name="Chen F."/>
            <person name="Bruce D."/>
            <person name="Goodwin L."/>
            <person name="Pitluck S."/>
            <person name="Mavromatis K."/>
            <person name="Pati A."/>
            <person name="Mikhailova N."/>
            <person name="Chen A."/>
            <person name="Palaniappan K."/>
            <person name="Land M."/>
            <person name="Hauser L."/>
            <person name="Chang Y.J."/>
            <person name="Jeffries C.D."/>
            <person name="Detter J.C."/>
            <person name="Brettin T."/>
            <person name="Rohde M."/>
            <person name="Goker M."/>
            <person name="Bristow J."/>
            <person name="Markowitz V."/>
            <person name="Eisen J.A."/>
            <person name="Hugenholtz P."/>
            <person name="Kyrpides N.C."/>
            <person name="Klenk H.P."/>
        </authorList>
    </citation>
    <scope>NUCLEOTIDE SEQUENCE [LARGE SCALE GENOMIC DNA]</scope>
    <source>
        <strain evidence="19">DSM 14365 / CIP 107738 / JCM 11303 / AJ 13395 / SMP-2</strain>
    </source>
</reference>
<feature type="transmembrane region" description="Helical" evidence="14">
    <location>
        <begin position="496"/>
        <end position="515"/>
    </location>
</feature>
<feature type="transmembrane region" description="Helical" evidence="14">
    <location>
        <begin position="408"/>
        <end position="428"/>
    </location>
</feature>
<dbReference type="Pfam" id="PF01010">
    <property type="entry name" value="Proton_antipo_C"/>
    <property type="match status" value="1"/>
</dbReference>
<feature type="domain" description="NADH-Ubiquinone oxidoreductase (complex I) chain 5 N-terminal" evidence="16">
    <location>
        <begin position="93"/>
        <end position="143"/>
    </location>
</feature>
<dbReference type="GO" id="GO:0008137">
    <property type="term" value="F:NADH dehydrogenase (ubiquinone) activity"/>
    <property type="evidence" value="ECO:0007669"/>
    <property type="project" value="InterPro"/>
</dbReference>
<dbReference type="PANTHER" id="PTHR42829">
    <property type="entry name" value="NADH-UBIQUINONE OXIDOREDUCTASE CHAIN 5"/>
    <property type="match status" value="1"/>
</dbReference>
<dbReference type="InterPro" id="IPR002128">
    <property type="entry name" value="NADH_UbQ_OxRdtase_chlpt_su5_C"/>
</dbReference>
<feature type="transmembrane region" description="Helical" evidence="14">
    <location>
        <begin position="41"/>
        <end position="63"/>
    </location>
</feature>
<feature type="transmembrane region" description="Helical" evidence="14">
    <location>
        <begin position="164"/>
        <end position="184"/>
    </location>
</feature>
<name>D0LZ05_HALO1</name>
<keyword evidence="3 13" id="KW-0812">Transmembrane</keyword>
<feature type="transmembrane region" description="Helical" evidence="14">
    <location>
        <begin position="205"/>
        <end position="225"/>
    </location>
</feature>
<evidence type="ECO:0000256" key="14">
    <source>
        <dbReference type="SAM" id="Phobius"/>
    </source>
</evidence>
<evidence type="ECO:0000256" key="6">
    <source>
        <dbReference type="ARBA" id="ARBA00022957"/>
    </source>
</evidence>
<dbReference type="PRINTS" id="PR01434">
    <property type="entry name" value="NADHDHGNASE5"/>
</dbReference>
<dbReference type="PANTHER" id="PTHR42829:SF2">
    <property type="entry name" value="NADH-UBIQUINONE OXIDOREDUCTASE CHAIN 5"/>
    <property type="match status" value="1"/>
</dbReference>
<evidence type="ECO:0000313" key="18">
    <source>
        <dbReference type="EMBL" id="ACY14475.1"/>
    </source>
</evidence>
<organism evidence="18 19">
    <name type="scientific">Haliangium ochraceum (strain DSM 14365 / JCM 11303 / SMP-2)</name>
    <dbReference type="NCBI Taxonomy" id="502025"/>
    <lineage>
        <taxon>Bacteria</taxon>
        <taxon>Pseudomonadati</taxon>
        <taxon>Myxococcota</taxon>
        <taxon>Polyangia</taxon>
        <taxon>Haliangiales</taxon>
        <taxon>Kofleriaceae</taxon>
        <taxon>Haliangium</taxon>
    </lineage>
</organism>
<gene>
    <name evidence="18" type="ordered locus">Hoch_1928</name>
</gene>
<evidence type="ECO:0000256" key="12">
    <source>
        <dbReference type="ARBA" id="ARBA00048026"/>
    </source>
</evidence>
<dbReference type="GO" id="GO:0042773">
    <property type="term" value="P:ATP synthesis coupled electron transport"/>
    <property type="evidence" value="ECO:0007669"/>
    <property type="project" value="InterPro"/>
</dbReference>
<comment type="similarity">
    <text evidence="2">Belongs to the complex I subunit 5 family.</text>
</comment>
<dbReference type="GO" id="GO:0012505">
    <property type="term" value="C:endomembrane system"/>
    <property type="evidence" value="ECO:0007669"/>
    <property type="project" value="UniProtKB-SubCell"/>
</dbReference>
<evidence type="ECO:0000256" key="8">
    <source>
        <dbReference type="ARBA" id="ARBA00022989"/>
    </source>
</evidence>
<evidence type="ECO:0000256" key="3">
    <source>
        <dbReference type="ARBA" id="ARBA00022692"/>
    </source>
</evidence>
<evidence type="ECO:0000313" key="19">
    <source>
        <dbReference type="Proteomes" id="UP000001880"/>
    </source>
</evidence>
<feature type="transmembrane region" description="Helical" evidence="14">
    <location>
        <begin position="366"/>
        <end position="387"/>
    </location>
</feature>
<dbReference type="EC" id="1.6.99.5" evidence="18"/>
<dbReference type="NCBIfam" id="NF005141">
    <property type="entry name" value="PRK06590.1"/>
    <property type="match status" value="1"/>
</dbReference>
<keyword evidence="5" id="KW-0521">NADP</keyword>
<dbReference type="InterPro" id="IPR018393">
    <property type="entry name" value="NADHpl_OxRdtase_5_subgr"/>
</dbReference>
<feature type="transmembrane region" description="Helical" evidence="14">
    <location>
        <begin position="109"/>
        <end position="127"/>
    </location>
</feature>
<keyword evidence="4" id="KW-0874">Quinone</keyword>
<evidence type="ECO:0000259" key="17">
    <source>
        <dbReference type="Pfam" id="PF01010"/>
    </source>
</evidence>
<dbReference type="GO" id="GO:0015990">
    <property type="term" value="P:electron transport coupled proton transport"/>
    <property type="evidence" value="ECO:0007669"/>
    <property type="project" value="TreeGrafter"/>
</dbReference>
<dbReference type="Pfam" id="PF00361">
    <property type="entry name" value="Proton_antipo_M"/>
    <property type="match status" value="1"/>
</dbReference>
<dbReference type="OrthoDB" id="9805769at2"/>
<protein>
    <submittedName>
        <fullName evidence="18">Proton-translocating NADH-quinone oxidoreductase, chain L</fullName>
        <ecNumber evidence="18">1.6.99.5</ecNumber>
    </submittedName>
</protein>
<evidence type="ECO:0000256" key="10">
    <source>
        <dbReference type="ARBA" id="ARBA00023136"/>
    </source>
</evidence>
<feature type="transmembrane region" description="Helical" evidence="14">
    <location>
        <begin position="448"/>
        <end position="475"/>
    </location>
</feature>
<evidence type="ECO:0000256" key="2">
    <source>
        <dbReference type="ARBA" id="ARBA00008200"/>
    </source>
</evidence>
<dbReference type="GO" id="GO:0048038">
    <property type="term" value="F:quinone binding"/>
    <property type="evidence" value="ECO:0007669"/>
    <property type="project" value="UniProtKB-KW"/>
</dbReference>
<accession>D0LZ05</accession>
<feature type="transmembrane region" description="Helical" evidence="14">
    <location>
        <begin position="6"/>
        <end position="29"/>
    </location>
</feature>
<feature type="transmembrane region" description="Helical" evidence="14">
    <location>
        <begin position="338"/>
        <end position="360"/>
    </location>
</feature>
<keyword evidence="8 14" id="KW-1133">Transmembrane helix</keyword>
<feature type="transmembrane region" description="Helical" evidence="14">
    <location>
        <begin position="558"/>
        <end position="583"/>
    </location>
</feature>
<evidence type="ECO:0000259" key="15">
    <source>
        <dbReference type="Pfam" id="PF00361"/>
    </source>
</evidence>
<feature type="transmembrane region" description="Helical" evidence="14">
    <location>
        <begin position="282"/>
        <end position="304"/>
    </location>
</feature>
<dbReference type="STRING" id="502025.Hoch_1928"/>
<comment type="catalytic activity">
    <reaction evidence="12">
        <text>a plastoquinone + NADH + (n+1) H(+)(in) = a plastoquinol + NAD(+) + n H(+)(out)</text>
        <dbReference type="Rhea" id="RHEA:42608"/>
        <dbReference type="Rhea" id="RHEA-COMP:9561"/>
        <dbReference type="Rhea" id="RHEA-COMP:9562"/>
        <dbReference type="ChEBI" id="CHEBI:15378"/>
        <dbReference type="ChEBI" id="CHEBI:17757"/>
        <dbReference type="ChEBI" id="CHEBI:57540"/>
        <dbReference type="ChEBI" id="CHEBI:57945"/>
        <dbReference type="ChEBI" id="CHEBI:62192"/>
    </reaction>
</comment>
<dbReference type="InterPro" id="IPR001750">
    <property type="entry name" value="ND/Mrp_TM"/>
</dbReference>
<sequence>MQPQDLIFWIPLLPLLGATFNLFVGRVLWRWAFKKELPRGLVHFAAVLPVVLACVVSIVVIFVGSGSLFAQFQAFDATGNNLLEGLHQTLYTWIEIGTLKIDLAFRVDTLSSVMLLVITFIGSLIHIYSIGYMEHEPRYAAYFGYLNLFTGSMLILVLGDSLPVMFIGWEGVGLCSYLLIGFWFNETANADAGRKAFVVNRVGDFSFLIGMFLLFQMVGGLDYEVLRSDTAMSIYDNAFWGGERIAFWAGLFLFIGACGKSAQIPLYVWLPDAMAGPTPVSALIHAATMVTAGVYMVARLSFLYASSTTAMIIVSTVGALTALAAAFMAFAQTDFKKVLAYSTVSQLGFMFVGVGVGAYVAGVFHLITHAFFKAGLFLSAGSVMHAMSGSGDIMKMGGLRKYMPRTHGAFVVYWLAICGIVPFAGFFSKDEILAGAFFTTPQGWPPGYNYFLWAVLTLAALGTAFYMSRLYFLVFSGECRADEETKAHIHESPPSMTWPLILLAVGTALVGFIGLPHIEGIHLPTILADWLAPSLVRPDMEYAAVGQSLGGFVHAHSLGMVGGLMGLALVLGALGIFIGYKLYANGVDPRIERLTGEGGGLRGWFTWSKNKLYVDEAYDTVLVRPFRWIASAIFEFVDRFVIDLIFVNGAAVVTDVFGRVSRWVQNGQVHRYMFALLLGSFAIFFLTTRQDVDFSYERVQRGGVAKVRFVADVGSGPALMPGHVLRWDLDGDELPDLRPGVARESATEADYLSATVVEIDELAVGGEVTLWFTDPVFGRADEATKSISLGASASAAGGENQ</sequence>
<evidence type="ECO:0000256" key="4">
    <source>
        <dbReference type="ARBA" id="ARBA00022719"/>
    </source>
</evidence>
<evidence type="ECO:0000256" key="13">
    <source>
        <dbReference type="RuleBase" id="RU000320"/>
    </source>
</evidence>
<feature type="transmembrane region" description="Helical" evidence="14">
    <location>
        <begin position="310"/>
        <end position="331"/>
    </location>
</feature>
<feature type="transmembrane region" description="Helical" evidence="14">
    <location>
        <begin position="245"/>
        <end position="270"/>
    </location>
</feature>
<dbReference type="Pfam" id="PF00662">
    <property type="entry name" value="Proton_antipo_N"/>
    <property type="match status" value="1"/>
</dbReference>
<dbReference type="InterPro" id="IPR003945">
    <property type="entry name" value="NU5C-like"/>
</dbReference>
<evidence type="ECO:0000256" key="11">
    <source>
        <dbReference type="ARBA" id="ARBA00047726"/>
    </source>
</evidence>
<keyword evidence="6" id="KW-0618">Plastoquinone</keyword>
<dbReference type="eggNOG" id="COG1009">
    <property type="taxonomic scope" value="Bacteria"/>
</dbReference>
<evidence type="ECO:0000256" key="9">
    <source>
        <dbReference type="ARBA" id="ARBA00023027"/>
    </source>
</evidence>
<dbReference type="GO" id="GO:0003954">
    <property type="term" value="F:NADH dehydrogenase activity"/>
    <property type="evidence" value="ECO:0007669"/>
    <property type="project" value="TreeGrafter"/>
</dbReference>
<dbReference type="AlphaFoldDB" id="D0LZ05"/>
<keyword evidence="10 14" id="KW-0472">Membrane</keyword>
<keyword evidence="7" id="KW-1278">Translocase</keyword>
<feature type="domain" description="NADH:quinone oxidoreductase/Mrp antiporter transmembrane" evidence="15">
    <location>
        <begin position="161"/>
        <end position="437"/>
    </location>
</feature>
<dbReference type="NCBIfam" id="TIGR01974">
    <property type="entry name" value="NDH_I_L"/>
    <property type="match status" value="1"/>
</dbReference>